<keyword evidence="5" id="KW-0552">Olfaction</keyword>
<evidence type="ECO:0000256" key="3">
    <source>
        <dbReference type="ARBA" id="ARBA00022606"/>
    </source>
</evidence>
<keyword evidence="2" id="KW-1003">Cell membrane</keyword>
<organism evidence="13 14">
    <name type="scientific">Cricetulus griseus</name>
    <name type="common">Chinese hamster</name>
    <name type="synonym">Cricetulus barabensis griseus</name>
    <dbReference type="NCBI Taxonomy" id="10029"/>
    <lineage>
        <taxon>Eukaryota</taxon>
        <taxon>Metazoa</taxon>
        <taxon>Chordata</taxon>
        <taxon>Craniata</taxon>
        <taxon>Vertebrata</taxon>
        <taxon>Euteleostomi</taxon>
        <taxon>Mammalia</taxon>
        <taxon>Eutheria</taxon>
        <taxon>Euarchontoglires</taxon>
        <taxon>Glires</taxon>
        <taxon>Rodentia</taxon>
        <taxon>Myomorpha</taxon>
        <taxon>Muroidea</taxon>
        <taxon>Cricetidae</taxon>
        <taxon>Cricetinae</taxon>
        <taxon>Cricetulus</taxon>
    </lineage>
</organism>
<reference evidence="14" key="1">
    <citation type="journal article" date="2013" name="Nat. Biotechnol.">
        <title>Chinese hamster genome sequenced from sorted chromosomes.</title>
        <authorList>
            <person name="Brinkrolf K."/>
            <person name="Rupp O."/>
            <person name="Laux H."/>
            <person name="Kollin F."/>
            <person name="Ernst W."/>
            <person name="Linke B."/>
            <person name="Kofler R."/>
            <person name="Romand S."/>
            <person name="Hesse F."/>
            <person name="Budach W.E."/>
            <person name="Galosy S."/>
            <person name="Muller D."/>
            <person name="Noll T."/>
            <person name="Wienberg J."/>
            <person name="Jostock T."/>
            <person name="Leonard M."/>
            <person name="Grillari J."/>
            <person name="Tauch A."/>
            <person name="Goesmann A."/>
            <person name="Helk B."/>
            <person name="Mott J.E."/>
            <person name="Puhler A."/>
            <person name="Borth N."/>
        </authorList>
    </citation>
    <scope>NUCLEOTIDE SEQUENCE [LARGE SCALE GENOMIC DNA]</scope>
    <source>
        <strain evidence="14">17A/GY</strain>
    </source>
</reference>
<keyword evidence="4 11" id="KW-0812">Transmembrane</keyword>
<dbReference type="InterPro" id="IPR017452">
    <property type="entry name" value="GPCR_Rhodpsn_7TM"/>
</dbReference>
<evidence type="ECO:0000256" key="4">
    <source>
        <dbReference type="ARBA" id="ARBA00022692"/>
    </source>
</evidence>
<dbReference type="Proteomes" id="UP000030759">
    <property type="component" value="Unassembled WGS sequence"/>
</dbReference>
<proteinExistence type="inferred from homology"/>
<dbReference type="GO" id="GO:0004984">
    <property type="term" value="F:olfactory receptor activity"/>
    <property type="evidence" value="ECO:0007669"/>
    <property type="project" value="InterPro"/>
</dbReference>
<dbReference type="PRINTS" id="PR00237">
    <property type="entry name" value="GPCRRHODOPSN"/>
</dbReference>
<comment type="similarity">
    <text evidence="11">Belongs to the G-protein coupled receptor 1 family.</text>
</comment>
<evidence type="ECO:0000256" key="9">
    <source>
        <dbReference type="ARBA" id="ARBA00023170"/>
    </source>
</evidence>
<evidence type="ECO:0000256" key="2">
    <source>
        <dbReference type="ARBA" id="ARBA00022475"/>
    </source>
</evidence>
<feature type="domain" description="G-protein coupled receptors family 1 profile" evidence="12">
    <location>
        <begin position="44"/>
        <end position="263"/>
    </location>
</feature>
<keyword evidence="7 11" id="KW-0297">G-protein coupled receptor</keyword>
<keyword evidence="3" id="KW-0716">Sensory transduction</keyword>
<keyword evidence="9 11" id="KW-0675">Receptor</keyword>
<dbReference type="PROSITE" id="PS50262">
    <property type="entry name" value="G_PROTEIN_RECEP_F1_2"/>
    <property type="match status" value="2"/>
</dbReference>
<protein>
    <submittedName>
        <fullName evidence="13">Olfactory receptor 9Q1-like protein</fullName>
    </submittedName>
</protein>
<evidence type="ECO:0000256" key="8">
    <source>
        <dbReference type="ARBA" id="ARBA00023136"/>
    </source>
</evidence>
<dbReference type="Pfam" id="PF13853">
    <property type="entry name" value="7tm_4"/>
    <property type="match status" value="2"/>
</dbReference>
<evidence type="ECO:0000313" key="14">
    <source>
        <dbReference type="Proteomes" id="UP000030759"/>
    </source>
</evidence>
<evidence type="ECO:0000256" key="5">
    <source>
        <dbReference type="ARBA" id="ARBA00022725"/>
    </source>
</evidence>
<feature type="domain" description="G-protein coupled receptors family 1 profile" evidence="12">
    <location>
        <begin position="310"/>
        <end position="559"/>
    </location>
</feature>
<dbReference type="GO" id="GO:0004930">
    <property type="term" value="F:G protein-coupled receptor activity"/>
    <property type="evidence" value="ECO:0007669"/>
    <property type="project" value="UniProtKB-KW"/>
</dbReference>
<sequence>DLRFMADNGSRVTEFILMGFQLQAELQLGLFFVFLAFYLITMGGNLGMILLIQSDPRLHTPMYYFLSHLSFLDICYSSVIVPQLLETLGTHKMVITYERCATQFFFFTLYASTECFLLAVMAYDRYVAVCNPLLYAMAMTPQTRLGLVAAAYSGAMVNTVVRTGCTFSISFCKSNKVDFFFCDLPPLLKLACSETKSREQVIFLLAFLVITTSISVILISYLFIIWAILKIRTAGAKAKTFSTCASHMIAVALFFGTLIFMYLKGMTGFMAEVNLTLVTEFLLIAFTEHPERGLPLFHLFLFIYLFTLLGNSGMIVLIRMDRRLHTPMYFLLSHLSFMDICYSSVTVPQTMAVLLEHGATLAYARCVAQFFLFTFFGSIDCYLLALMAYDRYVAVCQPLLYVTIMTQKALLSFVAGAYVAGLLSALVRTISAFSLSFCGNNEIDFIFCDLPPLLKLTCGESYTQELVIIVFAIFVIPACMVVIVVSYLFIIVAILRIPSAGGRAKTFSTCASHLTAVSLFFGTLIFMYLRDNSGQASEKDRVVSVFYTTVIPMLNPLIYSLRNKEVKEALRNVLNRVKVS</sequence>
<dbReference type="EMBL" id="KE672128">
    <property type="protein sequence ID" value="ERE79550.1"/>
    <property type="molecule type" value="Genomic_DNA"/>
</dbReference>
<evidence type="ECO:0000256" key="1">
    <source>
        <dbReference type="ARBA" id="ARBA00004651"/>
    </source>
</evidence>
<dbReference type="Gene3D" id="1.20.1070.10">
    <property type="entry name" value="Rhodopsin 7-helix transmembrane proteins"/>
    <property type="match status" value="2"/>
</dbReference>
<name>A0A061ICH8_CRIGR</name>
<dbReference type="AlphaFoldDB" id="A0A061ICH8"/>
<dbReference type="PRINTS" id="PR00245">
    <property type="entry name" value="OLFACTORYR"/>
</dbReference>
<evidence type="ECO:0000313" key="13">
    <source>
        <dbReference type="EMBL" id="ERE79550.1"/>
    </source>
</evidence>
<gene>
    <name evidence="13" type="ORF">H671_3g9505</name>
</gene>
<evidence type="ECO:0000256" key="10">
    <source>
        <dbReference type="ARBA" id="ARBA00023224"/>
    </source>
</evidence>
<dbReference type="FunFam" id="1.20.1070.10:FF:000003">
    <property type="entry name" value="Olfactory receptor"/>
    <property type="match status" value="2"/>
</dbReference>
<comment type="subcellular location">
    <subcellularLocation>
        <location evidence="1">Cell membrane</location>
        <topology evidence="1">Multi-pass membrane protein</topology>
    </subcellularLocation>
</comment>
<dbReference type="SUPFAM" id="SSF81321">
    <property type="entry name" value="Family A G protein-coupled receptor-like"/>
    <property type="match status" value="2"/>
</dbReference>
<accession>A0A061ICH8</accession>
<feature type="non-terminal residue" evidence="13">
    <location>
        <position position="1"/>
    </location>
</feature>
<evidence type="ECO:0000259" key="12">
    <source>
        <dbReference type="PROSITE" id="PS50262"/>
    </source>
</evidence>
<dbReference type="InterPro" id="IPR000725">
    <property type="entry name" value="Olfact_rcpt"/>
</dbReference>
<keyword evidence="8" id="KW-0472">Membrane</keyword>
<evidence type="ECO:0000256" key="6">
    <source>
        <dbReference type="ARBA" id="ARBA00022989"/>
    </source>
</evidence>
<dbReference type="CDD" id="cd15230">
    <property type="entry name" value="7tmA_OR5-like"/>
    <property type="match status" value="1"/>
</dbReference>
<evidence type="ECO:0000256" key="11">
    <source>
        <dbReference type="RuleBase" id="RU000688"/>
    </source>
</evidence>
<evidence type="ECO:0000256" key="7">
    <source>
        <dbReference type="ARBA" id="ARBA00023040"/>
    </source>
</evidence>
<dbReference type="InterPro" id="IPR000276">
    <property type="entry name" value="GPCR_Rhodpsn"/>
</dbReference>
<keyword evidence="10 11" id="KW-0807">Transducer</keyword>
<dbReference type="PROSITE" id="PS00237">
    <property type="entry name" value="G_PROTEIN_RECEP_F1_1"/>
    <property type="match status" value="1"/>
</dbReference>
<keyword evidence="6" id="KW-1133">Transmembrane helix</keyword>
<dbReference type="GO" id="GO:0005886">
    <property type="term" value="C:plasma membrane"/>
    <property type="evidence" value="ECO:0007669"/>
    <property type="project" value="UniProtKB-SubCell"/>
</dbReference>
<dbReference type="PANTHER" id="PTHR48018">
    <property type="entry name" value="OLFACTORY RECEPTOR"/>
    <property type="match status" value="1"/>
</dbReference>